<evidence type="ECO:0000256" key="2">
    <source>
        <dbReference type="SAM" id="Phobius"/>
    </source>
</evidence>
<evidence type="ECO:0000259" key="3">
    <source>
        <dbReference type="PROSITE" id="PS51746"/>
    </source>
</evidence>
<dbReference type="SUPFAM" id="SSF81606">
    <property type="entry name" value="PP2C-like"/>
    <property type="match status" value="1"/>
</dbReference>
<gene>
    <name evidence="4" type="ORF">B5F11_18525</name>
</gene>
<dbReference type="AlphaFoldDB" id="A0A1Y4MH49"/>
<dbReference type="Proteomes" id="UP000196386">
    <property type="component" value="Unassembled WGS sequence"/>
</dbReference>
<feature type="coiled-coil region" evidence="1">
    <location>
        <begin position="427"/>
        <end position="454"/>
    </location>
</feature>
<proteinExistence type="predicted"/>
<keyword evidence="2" id="KW-0812">Transmembrane</keyword>
<dbReference type="InterPro" id="IPR036457">
    <property type="entry name" value="PPM-type-like_dom_sf"/>
</dbReference>
<dbReference type="PROSITE" id="PS51746">
    <property type="entry name" value="PPM_2"/>
    <property type="match status" value="1"/>
</dbReference>
<organism evidence="4 5">
    <name type="scientific">Anaerotruncus colihominis</name>
    <dbReference type="NCBI Taxonomy" id="169435"/>
    <lineage>
        <taxon>Bacteria</taxon>
        <taxon>Bacillati</taxon>
        <taxon>Bacillota</taxon>
        <taxon>Clostridia</taxon>
        <taxon>Eubacteriales</taxon>
        <taxon>Oscillospiraceae</taxon>
        <taxon>Anaerotruncus</taxon>
    </lineage>
</organism>
<dbReference type="SMART" id="SM00331">
    <property type="entry name" value="PP2C_SIG"/>
    <property type="match status" value="1"/>
</dbReference>
<dbReference type="EMBL" id="NFKP01000035">
    <property type="protein sequence ID" value="OUP67389.1"/>
    <property type="molecule type" value="Genomic_DNA"/>
</dbReference>
<dbReference type="RefSeq" id="WP_087303266.1">
    <property type="nucleotide sequence ID" value="NZ_NFKP01000035.1"/>
</dbReference>
<accession>A0A1Y4MH49</accession>
<feature type="domain" description="PPM-type phosphatase" evidence="3">
    <location>
        <begin position="9"/>
        <end position="241"/>
    </location>
</feature>
<keyword evidence="1" id="KW-0175">Coiled coil</keyword>
<feature type="transmembrane region" description="Helical" evidence="2">
    <location>
        <begin position="256"/>
        <end position="279"/>
    </location>
</feature>
<name>A0A1Y4MH49_9FIRM</name>
<dbReference type="InterPro" id="IPR001932">
    <property type="entry name" value="PPM-type_phosphatase-like_dom"/>
</dbReference>
<sequence>MRKINSEFHTSFVSHEGMQLVNHDYYGCVELDKFACYIVVDGIETDGQTESAKIAADAVAMAFSEKPSISKGALRSYLRSAHKSLISDHGKTRMKASIAIVVTDYAKIRYAHAGNTRFALFRSGHQIRHSEDHSLTQQLARKNEIPKDKIAKHEERQNLTRYLGQEGRLNPAVSRKIKLKDGDILALFTRGFWEHCDPMDMSAAFQQAGKDPKAATELAERLLLDLHPEQIDNYTLAAIFVDKVYKDPNKGKKLKLLLSIGIPILLMLLIFGIILYVQYQKKLENRRNMELYLLNGIEYLQGDNYLKAKDELKQAYDLSLKLKDSARTTEISNYQKLAEAVINADDLLSQEDYETAVQAYLHAADRAKYTDNLGKSYIDARLESATGFINVQDLLGLGDSLADQGNFSMAEEKYLAARSLAAKIYYLEGKKQAIESLNSLYEKMDQEVEQSKEQSQAEITASDFIVQGNTAFQSGDLVSAEMYYTMAKEKYEKLGDETMAASMEEKLSLIAAKQEADAQRLQEAAVHMERGSELQNKEKYADAKKEFILAREIYASLNDEENLKKTEAKIEIIDGYLTGSQKK</sequence>
<evidence type="ECO:0000313" key="5">
    <source>
        <dbReference type="Proteomes" id="UP000196386"/>
    </source>
</evidence>
<protein>
    <recommendedName>
        <fullName evidence="3">PPM-type phosphatase domain-containing protein</fullName>
    </recommendedName>
</protein>
<dbReference type="InterPro" id="IPR019734">
    <property type="entry name" value="TPR_rpt"/>
</dbReference>
<evidence type="ECO:0000313" key="4">
    <source>
        <dbReference type="EMBL" id="OUP67389.1"/>
    </source>
</evidence>
<evidence type="ECO:0000256" key="1">
    <source>
        <dbReference type="SAM" id="Coils"/>
    </source>
</evidence>
<keyword evidence="2" id="KW-0472">Membrane</keyword>
<keyword evidence="2" id="KW-1133">Transmembrane helix</keyword>
<comment type="caution">
    <text evidence="4">The sequence shown here is derived from an EMBL/GenBank/DDBJ whole genome shotgun (WGS) entry which is preliminary data.</text>
</comment>
<dbReference type="Gene3D" id="3.60.40.10">
    <property type="entry name" value="PPM-type phosphatase domain"/>
    <property type="match status" value="1"/>
</dbReference>
<dbReference type="SMART" id="SM00028">
    <property type="entry name" value="TPR"/>
    <property type="match status" value="3"/>
</dbReference>
<reference evidence="5" key="1">
    <citation type="submission" date="2017-04" db="EMBL/GenBank/DDBJ databases">
        <title>Function of individual gut microbiota members based on whole genome sequencing of pure cultures obtained from chicken caecum.</title>
        <authorList>
            <person name="Medvecky M."/>
            <person name="Cejkova D."/>
            <person name="Polansky O."/>
            <person name="Karasova D."/>
            <person name="Kubasova T."/>
            <person name="Cizek A."/>
            <person name="Rychlik I."/>
        </authorList>
    </citation>
    <scope>NUCLEOTIDE SEQUENCE [LARGE SCALE GENOMIC DNA]</scope>
    <source>
        <strain evidence="5">An175</strain>
    </source>
</reference>